<evidence type="ECO:0000313" key="12">
    <source>
        <dbReference type="EMBL" id="MBB4960358.1"/>
    </source>
</evidence>
<keyword evidence="5" id="KW-0472">Membrane</keyword>
<evidence type="ECO:0000256" key="2">
    <source>
        <dbReference type="ARBA" id="ARBA00022475"/>
    </source>
</evidence>
<keyword evidence="13" id="KW-1185">Reference proteome</keyword>
<evidence type="ECO:0000256" key="6">
    <source>
        <dbReference type="ARBA" id="ARBA00037281"/>
    </source>
</evidence>
<dbReference type="RefSeq" id="WP_246446659.1">
    <property type="nucleotide sequence ID" value="NZ_JACHJW010000001.1"/>
</dbReference>
<evidence type="ECO:0000313" key="13">
    <source>
        <dbReference type="Proteomes" id="UP000578819"/>
    </source>
</evidence>
<evidence type="ECO:0000256" key="4">
    <source>
        <dbReference type="ARBA" id="ARBA00022679"/>
    </source>
</evidence>
<feature type="domain" description="Glycosyltransferase 2-like" evidence="11">
    <location>
        <begin position="54"/>
        <end position="157"/>
    </location>
</feature>
<feature type="region of interest" description="Disordered" evidence="10">
    <location>
        <begin position="1"/>
        <end position="51"/>
    </location>
</feature>
<feature type="region of interest" description="Disordered" evidence="10">
    <location>
        <begin position="153"/>
        <end position="176"/>
    </location>
</feature>
<dbReference type="PANTHER" id="PTHR43646:SF2">
    <property type="entry name" value="GLYCOSYLTRANSFERASE 2-LIKE DOMAIN-CONTAINING PROTEIN"/>
    <property type="match status" value="1"/>
</dbReference>
<comment type="subcellular location">
    <subcellularLocation>
        <location evidence="1">Cell membrane</location>
    </subcellularLocation>
</comment>
<keyword evidence="2" id="KW-1003">Cell membrane</keyword>
<evidence type="ECO:0000256" key="3">
    <source>
        <dbReference type="ARBA" id="ARBA00022676"/>
    </source>
</evidence>
<evidence type="ECO:0000256" key="1">
    <source>
        <dbReference type="ARBA" id="ARBA00004236"/>
    </source>
</evidence>
<sequence length="349" mass="36141">MVTPAGGAGRASAGGAGMASAGKSDATSLGGPGRASDGEVDRTSVRRADGGPISVVVPAHNEEAVLGSCLRRLLEDAKPGEFEVVVVPNGCTDGTASVARSFAGVTVVELPASSKATALNAGDQTATGFPRIYLDADIQLGTADARALAAALRPPGVDTPSGGSSPGEAGDHPTPLAVAPRRVVVTTGRPLLVRAYYAINRRLPVFRDALIGRGVIAVSRAGRERFERFPETFADDLYLDSIYQVGERVEVASAGAASESPMRTRDLLRRLARVRAGNAALRTMDSRAHPSRGGSWLVHVVLPRPWLLPAAACYVALTLLAEASARRTPAGTTWGRDESSRTMAGGGTR</sequence>
<name>A0A7W7SSX6_9ACTN</name>
<organism evidence="12 13">
    <name type="scientific">Micromonospora polyrhachis</name>
    <dbReference type="NCBI Taxonomy" id="1282883"/>
    <lineage>
        <taxon>Bacteria</taxon>
        <taxon>Bacillati</taxon>
        <taxon>Actinomycetota</taxon>
        <taxon>Actinomycetes</taxon>
        <taxon>Micromonosporales</taxon>
        <taxon>Micromonosporaceae</taxon>
        <taxon>Micromonospora</taxon>
    </lineage>
</organism>
<proteinExistence type="inferred from homology"/>
<comment type="caution">
    <text evidence="12">The sequence shown here is derived from an EMBL/GenBank/DDBJ whole genome shotgun (WGS) entry which is preliminary data.</text>
</comment>
<dbReference type="PANTHER" id="PTHR43646">
    <property type="entry name" value="GLYCOSYLTRANSFERASE"/>
    <property type="match status" value="1"/>
</dbReference>
<dbReference type="GO" id="GO:0005886">
    <property type="term" value="C:plasma membrane"/>
    <property type="evidence" value="ECO:0007669"/>
    <property type="project" value="UniProtKB-SubCell"/>
</dbReference>
<evidence type="ECO:0000256" key="5">
    <source>
        <dbReference type="ARBA" id="ARBA00023136"/>
    </source>
</evidence>
<dbReference type="GO" id="GO:0016757">
    <property type="term" value="F:glycosyltransferase activity"/>
    <property type="evidence" value="ECO:0007669"/>
    <property type="project" value="UniProtKB-KW"/>
</dbReference>
<keyword evidence="4 12" id="KW-0808">Transferase</keyword>
<feature type="region of interest" description="Disordered" evidence="10">
    <location>
        <begin position="328"/>
        <end position="349"/>
    </location>
</feature>
<evidence type="ECO:0000256" key="8">
    <source>
        <dbReference type="ARBA" id="ARBA00038120"/>
    </source>
</evidence>
<comment type="similarity">
    <text evidence="8">Belongs to the glycosyltransferase 2 family. CrtQ subfamily.</text>
</comment>
<evidence type="ECO:0000256" key="9">
    <source>
        <dbReference type="ARBA" id="ARBA00040345"/>
    </source>
</evidence>
<dbReference type="InterPro" id="IPR001173">
    <property type="entry name" value="Glyco_trans_2-like"/>
</dbReference>
<keyword evidence="3" id="KW-0328">Glycosyltransferase</keyword>
<accession>A0A7W7SSX6</accession>
<feature type="compositionally biased region" description="Basic and acidic residues" evidence="10">
    <location>
        <begin position="36"/>
        <end position="49"/>
    </location>
</feature>
<dbReference type="Pfam" id="PF00535">
    <property type="entry name" value="Glycos_transf_2"/>
    <property type="match status" value="1"/>
</dbReference>
<comment type="pathway">
    <text evidence="7">Carotenoid biosynthesis; staphyloxanthin biosynthesis; staphyloxanthin from farnesyl diphosphate: step 4/5.</text>
</comment>
<dbReference type="EMBL" id="JACHJW010000001">
    <property type="protein sequence ID" value="MBB4960358.1"/>
    <property type="molecule type" value="Genomic_DNA"/>
</dbReference>
<dbReference type="Gene3D" id="3.90.550.10">
    <property type="entry name" value="Spore Coat Polysaccharide Biosynthesis Protein SpsA, Chain A"/>
    <property type="match status" value="1"/>
</dbReference>
<evidence type="ECO:0000256" key="7">
    <source>
        <dbReference type="ARBA" id="ARBA00037904"/>
    </source>
</evidence>
<evidence type="ECO:0000256" key="10">
    <source>
        <dbReference type="SAM" id="MobiDB-lite"/>
    </source>
</evidence>
<feature type="compositionally biased region" description="Gly residues" evidence="10">
    <location>
        <begin position="1"/>
        <end position="17"/>
    </location>
</feature>
<gene>
    <name evidence="12" type="ORF">FHR38_004091</name>
</gene>
<dbReference type="Proteomes" id="UP000578819">
    <property type="component" value="Unassembled WGS sequence"/>
</dbReference>
<evidence type="ECO:0000259" key="11">
    <source>
        <dbReference type="Pfam" id="PF00535"/>
    </source>
</evidence>
<dbReference type="AlphaFoldDB" id="A0A7W7SSX6"/>
<dbReference type="SUPFAM" id="SSF53448">
    <property type="entry name" value="Nucleotide-diphospho-sugar transferases"/>
    <property type="match status" value="1"/>
</dbReference>
<dbReference type="InterPro" id="IPR029044">
    <property type="entry name" value="Nucleotide-diphossugar_trans"/>
</dbReference>
<protein>
    <recommendedName>
        <fullName evidence="9">4,4'-diaponeurosporenoate glycosyltransferase</fullName>
    </recommendedName>
</protein>
<reference evidence="12 13" key="1">
    <citation type="submission" date="2020-08" db="EMBL/GenBank/DDBJ databases">
        <title>Sequencing the genomes of 1000 actinobacteria strains.</title>
        <authorList>
            <person name="Klenk H.-P."/>
        </authorList>
    </citation>
    <scope>NUCLEOTIDE SEQUENCE [LARGE SCALE GENOMIC DNA]</scope>
    <source>
        <strain evidence="12 13">DSM 45886</strain>
    </source>
</reference>
<comment type="function">
    <text evidence="6">Catalyzes the glycosylation of 4,4'-diaponeurosporenoate, i.e. the esterification of glucose at the C1'' position with the carboxyl group of 4,4'-diaponeurosporenic acid, to form glycosyl-4,4'-diaponeurosporenoate. This is a step in the biosynthesis of staphyloxanthin, an orange pigment present in most staphylococci strains.</text>
</comment>